<dbReference type="RefSeq" id="WP_116847743.1">
    <property type="nucleotide sequence ID" value="NZ_QTJU01000004.1"/>
</dbReference>
<keyword evidence="1" id="KW-0812">Transmembrane</keyword>
<evidence type="ECO:0000256" key="1">
    <source>
        <dbReference type="SAM" id="Phobius"/>
    </source>
</evidence>
<evidence type="ECO:0000313" key="3">
    <source>
        <dbReference type="EMBL" id="RFM27665.1"/>
    </source>
</evidence>
<evidence type="ECO:0000259" key="2">
    <source>
        <dbReference type="Pfam" id="PF01757"/>
    </source>
</evidence>
<feature type="transmembrane region" description="Helical" evidence="1">
    <location>
        <begin position="74"/>
        <end position="90"/>
    </location>
</feature>
<feature type="transmembrane region" description="Helical" evidence="1">
    <location>
        <begin position="162"/>
        <end position="184"/>
    </location>
</feature>
<dbReference type="GO" id="GO:0016747">
    <property type="term" value="F:acyltransferase activity, transferring groups other than amino-acyl groups"/>
    <property type="evidence" value="ECO:0007669"/>
    <property type="project" value="InterPro"/>
</dbReference>
<keyword evidence="3" id="KW-0012">Acyltransferase</keyword>
<dbReference type="PANTHER" id="PTHR23028:SF134">
    <property type="entry name" value="PUTATIVE (AFU_ORTHOLOGUE AFUA_4G08520)-RELATED"/>
    <property type="match status" value="1"/>
</dbReference>
<keyword evidence="3" id="KW-0808">Transferase</keyword>
<organism evidence="3 4">
    <name type="scientific">Deminuibacter soli</name>
    <dbReference type="NCBI Taxonomy" id="2291815"/>
    <lineage>
        <taxon>Bacteria</taxon>
        <taxon>Pseudomonadati</taxon>
        <taxon>Bacteroidota</taxon>
        <taxon>Chitinophagia</taxon>
        <taxon>Chitinophagales</taxon>
        <taxon>Chitinophagaceae</taxon>
        <taxon>Deminuibacter</taxon>
    </lineage>
</organism>
<dbReference type="AlphaFoldDB" id="A0A3E1NI94"/>
<feature type="domain" description="Acyltransferase 3" evidence="2">
    <location>
        <begin position="11"/>
        <end position="210"/>
    </location>
</feature>
<feature type="transmembrane region" description="Helical" evidence="1">
    <location>
        <begin position="48"/>
        <end position="68"/>
    </location>
</feature>
<proteinExistence type="predicted"/>
<keyword evidence="4" id="KW-1185">Reference proteome</keyword>
<keyword evidence="1" id="KW-0472">Membrane</keyword>
<dbReference type="InterPro" id="IPR050879">
    <property type="entry name" value="Acyltransferase_3"/>
</dbReference>
<dbReference type="EMBL" id="QTJU01000004">
    <property type="protein sequence ID" value="RFM27665.1"/>
    <property type="molecule type" value="Genomic_DNA"/>
</dbReference>
<protein>
    <submittedName>
        <fullName evidence="3">Acyltransferase</fullName>
    </submittedName>
</protein>
<feature type="transmembrane region" description="Helical" evidence="1">
    <location>
        <begin position="20"/>
        <end position="41"/>
    </location>
</feature>
<dbReference type="Proteomes" id="UP000261284">
    <property type="component" value="Unassembled WGS sequence"/>
</dbReference>
<accession>A0A3E1NI94</accession>
<dbReference type="InterPro" id="IPR002656">
    <property type="entry name" value="Acyl_transf_3_dom"/>
</dbReference>
<comment type="caution">
    <text evidence="3">The sequence shown here is derived from an EMBL/GenBank/DDBJ whole genome shotgun (WGS) entry which is preliminary data.</text>
</comment>
<dbReference type="Pfam" id="PF01757">
    <property type="entry name" value="Acyl_transf_3"/>
    <property type="match status" value="1"/>
</dbReference>
<evidence type="ECO:0000313" key="4">
    <source>
        <dbReference type="Proteomes" id="UP000261284"/>
    </source>
</evidence>
<name>A0A3E1NI94_9BACT</name>
<feature type="transmembrane region" description="Helical" evidence="1">
    <location>
        <begin position="129"/>
        <end position="150"/>
    </location>
</feature>
<dbReference type="PANTHER" id="PTHR23028">
    <property type="entry name" value="ACETYLTRANSFERASE"/>
    <property type="match status" value="1"/>
</dbReference>
<reference evidence="3 4" key="1">
    <citation type="submission" date="2018-08" db="EMBL/GenBank/DDBJ databases">
        <title>Chitinophagaceae sp. K23C18032701, a novel bacterium isolated from forest soil.</title>
        <authorList>
            <person name="Wang C."/>
        </authorList>
    </citation>
    <scope>NUCLEOTIDE SEQUENCE [LARGE SCALE GENOMIC DNA]</scope>
    <source>
        <strain evidence="3 4">K23C18032701</strain>
    </source>
</reference>
<keyword evidence="1" id="KW-1133">Transmembrane helix</keyword>
<dbReference type="OrthoDB" id="3268734at2"/>
<feature type="transmembrane region" description="Helical" evidence="1">
    <location>
        <begin position="102"/>
        <end position="123"/>
    </location>
</feature>
<feature type="transmembrane region" description="Helical" evidence="1">
    <location>
        <begin position="196"/>
        <end position="213"/>
    </location>
</feature>
<gene>
    <name evidence="3" type="ORF">DXN05_13215</name>
</gene>
<sequence>MLFIQDYLPPSKFQTISLVGGAWTLFMEVIWYVIFAALFAWQLNKKYNGIMIAANLALLAFTLATVYMGSKLPAGRVLMVFCCFTGLYIFRYFSRDISTKHFTWMMLLTCINVYSTLYVGFGIFHNPGYSIICIFNSYTAAFLLFWLFYATQNVNLPVIQPILNFLGKISYSLYLVHGLVIHLLTGNIEKSTTSTLLAIILSTAAGYLFYNGIEKHAMRIGKKIIKSMQAKTNSSHTPPVPMVTEAVATVEHKKQLSQ</sequence>